<dbReference type="Pfam" id="PF01575">
    <property type="entry name" value="MaoC_dehydratas"/>
    <property type="match status" value="1"/>
</dbReference>
<dbReference type="SUPFAM" id="SSF54637">
    <property type="entry name" value="Thioesterase/thiol ester dehydrase-isomerase"/>
    <property type="match status" value="1"/>
</dbReference>
<reference evidence="2 3" key="1">
    <citation type="journal article" date="2015" name="Genome Announc.">
        <title>Genome Sequences of Two Pandoraea pnomenusa Isolates Recovered 11 Months Apart from a Cystic Fibrosis Patient.</title>
        <authorList>
            <person name="Ee R."/>
            <person name="Ambrose M."/>
            <person name="Lazenby J."/>
            <person name="Williams P."/>
            <person name="Chan K.G."/>
            <person name="Roddam L."/>
        </authorList>
    </citation>
    <scope>NUCLEOTIDE SEQUENCE [LARGE SCALE GENOMIC DNA]</scope>
    <source>
        <strain evidence="2 3">6399</strain>
    </source>
</reference>
<evidence type="ECO:0000313" key="2">
    <source>
        <dbReference type="EMBL" id="QHF13878.1"/>
    </source>
</evidence>
<dbReference type="InterPro" id="IPR029069">
    <property type="entry name" value="HotDog_dom_sf"/>
</dbReference>
<dbReference type="PANTHER" id="PTHR43841">
    <property type="entry name" value="3-HYDROXYACYL-THIOESTER DEHYDRATASE HTDX-RELATED"/>
    <property type="match status" value="1"/>
</dbReference>
<dbReference type="PANTHER" id="PTHR43841:SF3">
    <property type="entry name" value="(3R)-HYDROXYACYL-ACP DEHYDRATASE SUBUNIT HADB"/>
    <property type="match status" value="1"/>
</dbReference>
<accession>A0ABX6HTE0</accession>
<evidence type="ECO:0000259" key="1">
    <source>
        <dbReference type="Pfam" id="PF01575"/>
    </source>
</evidence>
<protein>
    <submittedName>
        <fullName evidence="2">Dehydratase</fullName>
    </submittedName>
</protein>
<evidence type="ECO:0000313" key="3">
    <source>
        <dbReference type="Proteomes" id="UP000035080"/>
    </source>
</evidence>
<gene>
    <name evidence="2" type="ORF">PI93_015425</name>
</gene>
<name>A0ABX6HTE0_9BURK</name>
<dbReference type="Proteomes" id="UP000035080">
    <property type="component" value="Chromosome"/>
</dbReference>
<dbReference type="EMBL" id="CP047385">
    <property type="protein sequence ID" value="QHF13878.1"/>
    <property type="molecule type" value="Genomic_DNA"/>
</dbReference>
<dbReference type="Gene3D" id="3.10.129.10">
    <property type="entry name" value="Hotdog Thioesterase"/>
    <property type="match status" value="1"/>
</dbReference>
<feature type="domain" description="MaoC-like" evidence="1">
    <location>
        <begin position="21"/>
        <end position="106"/>
    </location>
</feature>
<dbReference type="InterPro" id="IPR002539">
    <property type="entry name" value="MaoC-like_dom"/>
</dbReference>
<organism evidence="2 3">
    <name type="scientific">Pandoraea fibrosis</name>
    <dbReference type="NCBI Taxonomy" id="1891094"/>
    <lineage>
        <taxon>Bacteria</taxon>
        <taxon>Pseudomonadati</taxon>
        <taxon>Pseudomonadota</taxon>
        <taxon>Betaproteobacteria</taxon>
        <taxon>Burkholderiales</taxon>
        <taxon>Burkholderiaceae</taxon>
        <taxon>Pandoraea</taxon>
    </lineage>
</organism>
<keyword evidence="3" id="KW-1185">Reference proteome</keyword>
<dbReference type="RefSeq" id="WP_039365668.1">
    <property type="nucleotide sequence ID" value="NZ_CP047385.1"/>
</dbReference>
<proteinExistence type="predicted"/>
<sequence length="145" mass="15208">MNGAHLQRARIGDTFALAVPAISTTQLVRYAGASDDYNRIHYDQAYAQEAGLGGVIAHGMLTMAFMGRAVSDWAGPAAAILDLDARFNAPVRPGDVVMVVGTVAECSPAEDGRRRLRCEIVARVGEKTVASGEAWVAAPSASPVP</sequence>